<organism evidence="2 3">
    <name type="scientific">Folsomia candida</name>
    <name type="common">Springtail</name>
    <dbReference type="NCBI Taxonomy" id="158441"/>
    <lineage>
        <taxon>Eukaryota</taxon>
        <taxon>Metazoa</taxon>
        <taxon>Ecdysozoa</taxon>
        <taxon>Arthropoda</taxon>
        <taxon>Hexapoda</taxon>
        <taxon>Collembola</taxon>
        <taxon>Entomobryomorpha</taxon>
        <taxon>Isotomoidea</taxon>
        <taxon>Isotomidae</taxon>
        <taxon>Proisotominae</taxon>
        <taxon>Folsomia</taxon>
    </lineage>
</organism>
<accession>A0A226CYC9</accession>
<evidence type="ECO:0000313" key="2">
    <source>
        <dbReference type="EMBL" id="OXA37421.1"/>
    </source>
</evidence>
<proteinExistence type="predicted"/>
<feature type="transmembrane region" description="Helical" evidence="1">
    <location>
        <begin position="125"/>
        <end position="147"/>
    </location>
</feature>
<comment type="caution">
    <text evidence="2">The sequence shown here is derived from an EMBL/GenBank/DDBJ whole genome shotgun (WGS) entry which is preliminary data.</text>
</comment>
<keyword evidence="1" id="KW-1133">Transmembrane helix</keyword>
<feature type="transmembrane region" description="Helical" evidence="1">
    <location>
        <begin position="168"/>
        <end position="188"/>
    </location>
</feature>
<dbReference type="EMBL" id="LNIX01000057">
    <property type="protein sequence ID" value="OXA37421.1"/>
    <property type="molecule type" value="Genomic_DNA"/>
</dbReference>
<name>A0A226CYC9_FOLCA</name>
<keyword evidence="1" id="KW-0472">Membrane</keyword>
<feature type="transmembrane region" description="Helical" evidence="1">
    <location>
        <begin position="38"/>
        <end position="63"/>
    </location>
</feature>
<evidence type="ECO:0000256" key="1">
    <source>
        <dbReference type="SAM" id="Phobius"/>
    </source>
</evidence>
<keyword evidence="1" id="KW-0812">Transmembrane</keyword>
<dbReference type="AlphaFoldDB" id="A0A226CYC9"/>
<keyword evidence="3" id="KW-1185">Reference proteome</keyword>
<evidence type="ECO:0000313" key="3">
    <source>
        <dbReference type="Proteomes" id="UP000198287"/>
    </source>
</evidence>
<protein>
    <submittedName>
        <fullName evidence="2">Uncharacterized protein</fullName>
    </submittedName>
</protein>
<reference evidence="2 3" key="1">
    <citation type="submission" date="2015-12" db="EMBL/GenBank/DDBJ databases">
        <title>The genome of Folsomia candida.</title>
        <authorList>
            <person name="Faddeeva A."/>
            <person name="Derks M.F."/>
            <person name="Anvar Y."/>
            <person name="Smit S."/>
            <person name="Van Straalen N."/>
            <person name="Roelofs D."/>
        </authorList>
    </citation>
    <scope>NUCLEOTIDE SEQUENCE [LARGE SCALE GENOMIC DNA]</scope>
    <source>
        <strain evidence="2 3">VU population</strain>
        <tissue evidence="2">Whole body</tissue>
    </source>
</reference>
<dbReference type="Proteomes" id="UP000198287">
    <property type="component" value="Unassembled WGS sequence"/>
</dbReference>
<sequence>MHLTSVHMDWCNCNKLNFHSPVNIPIHTIMFFTELKHAIITTVILVILLIITTFSVALGVFIFTCTITAEPDTLGLVGENESEQIFVWILKYRETSVPFLVSKDNFVVWVVTWARGNYVQLDFEAIVMMVSGAFLLGLVMTAFGFVMDLVSEMFRVLENLGVQISWSRILAICILLMAWIAYFVGFHIDSFSNEENLSLRKPESLNSTEISTLQEITHVLL</sequence>
<gene>
    <name evidence="2" type="ORF">Fcan01_27779</name>
</gene>